<gene>
    <name evidence="1" type="ORF">H920_20196</name>
</gene>
<dbReference type="EMBL" id="KN125407">
    <property type="protein sequence ID" value="KFO18428.1"/>
    <property type="molecule type" value="Genomic_DNA"/>
</dbReference>
<proteinExistence type="predicted"/>
<organism evidence="1 2">
    <name type="scientific">Fukomys damarensis</name>
    <name type="common">Damaraland mole rat</name>
    <name type="synonym">Cryptomys damarensis</name>
    <dbReference type="NCBI Taxonomy" id="885580"/>
    <lineage>
        <taxon>Eukaryota</taxon>
        <taxon>Metazoa</taxon>
        <taxon>Chordata</taxon>
        <taxon>Craniata</taxon>
        <taxon>Vertebrata</taxon>
        <taxon>Euteleostomi</taxon>
        <taxon>Mammalia</taxon>
        <taxon>Eutheria</taxon>
        <taxon>Euarchontoglires</taxon>
        <taxon>Glires</taxon>
        <taxon>Rodentia</taxon>
        <taxon>Hystricomorpha</taxon>
        <taxon>Bathyergidae</taxon>
        <taxon>Fukomys</taxon>
    </lineage>
</organism>
<reference evidence="1 2" key="1">
    <citation type="submission" date="2013-11" db="EMBL/GenBank/DDBJ databases">
        <title>The Damaraland mole rat (Fukomys damarensis) genome and evolution of African mole rats.</title>
        <authorList>
            <person name="Gladyshev V.N."/>
            <person name="Fang X."/>
        </authorList>
    </citation>
    <scope>NUCLEOTIDE SEQUENCE [LARGE SCALE GENOMIC DNA]</scope>
    <source>
        <tissue evidence="1">Liver</tissue>
    </source>
</reference>
<name>A0A091CM00_FUKDA</name>
<evidence type="ECO:0000313" key="1">
    <source>
        <dbReference type="EMBL" id="KFO18428.1"/>
    </source>
</evidence>
<evidence type="ECO:0000313" key="2">
    <source>
        <dbReference type="Proteomes" id="UP000028990"/>
    </source>
</evidence>
<keyword evidence="2" id="KW-1185">Reference proteome</keyword>
<accession>A0A091CM00</accession>
<sequence length="103" mass="11070">MSQALLVLSTVQERDLILQEPSGVQTFPCEVIWAFSQHLAVETAQVVPVTPPESSACGFLAMAPSPRDGRGQAPYCKDTLRCNLESPMKALGSSSHQPASSRQ</sequence>
<dbReference type="AlphaFoldDB" id="A0A091CM00"/>
<dbReference type="Proteomes" id="UP000028990">
    <property type="component" value="Unassembled WGS sequence"/>
</dbReference>
<protein>
    <submittedName>
        <fullName evidence="1">Uncharacterized protein</fullName>
    </submittedName>
</protein>